<reference evidence="1 2" key="1">
    <citation type="submission" date="2019-12" db="EMBL/GenBank/DDBJ databases">
        <title>Whole genome shotgun sequence of Streptomyces tubercidicus NBRC 13090.</title>
        <authorList>
            <person name="Ichikawa N."/>
            <person name="Kimura A."/>
            <person name="Kitahashi Y."/>
            <person name="Komaki H."/>
            <person name="Tamura T."/>
        </authorList>
    </citation>
    <scope>NUCLEOTIDE SEQUENCE [LARGE SCALE GENOMIC DNA]</scope>
    <source>
        <strain evidence="1 2">NBRC 13090</strain>
    </source>
</reference>
<dbReference type="EMBL" id="BLIR01000001">
    <property type="protein sequence ID" value="GFE35420.1"/>
    <property type="molecule type" value="Genomic_DNA"/>
</dbReference>
<accession>A0A640UIR2</accession>
<dbReference type="InterPro" id="IPR015942">
    <property type="entry name" value="Asp/Glu/hydantoin_racemase"/>
</dbReference>
<dbReference type="Pfam" id="PF01177">
    <property type="entry name" value="Asp_Glu_race"/>
    <property type="match status" value="1"/>
</dbReference>
<comment type="caution">
    <text evidence="1">The sequence shown here is derived from an EMBL/GenBank/DDBJ whole genome shotgun (WGS) entry which is preliminary data.</text>
</comment>
<name>A0A640UIR2_9ACTN</name>
<dbReference type="Gene3D" id="3.40.50.1860">
    <property type="match status" value="1"/>
</dbReference>
<dbReference type="InterPro" id="IPR001920">
    <property type="entry name" value="Asp/Glu_race"/>
</dbReference>
<gene>
    <name evidence="1" type="ORF">Stube_00930</name>
</gene>
<protein>
    <recommendedName>
        <fullName evidence="3">Arylsulfatase</fullName>
    </recommendedName>
</protein>
<proteinExistence type="predicted"/>
<dbReference type="GO" id="GO:0047661">
    <property type="term" value="F:amino-acid racemase activity"/>
    <property type="evidence" value="ECO:0007669"/>
    <property type="project" value="InterPro"/>
</dbReference>
<evidence type="ECO:0000313" key="1">
    <source>
        <dbReference type="EMBL" id="GFE35420.1"/>
    </source>
</evidence>
<dbReference type="AlphaFoldDB" id="A0A640UIR2"/>
<dbReference type="Proteomes" id="UP000431826">
    <property type="component" value="Unassembled WGS sequence"/>
</dbReference>
<sequence length="266" mass="27227">MQYPDDMAAPTLGQDQSGIRFGPLGPPGTGLPRTLSPAALGNLPGMLALLHTSPVHVPVFDALRDEEAPDLTLHHLVRPELLERARAQGPEAVAEDVAAALAEATHDGARSALCTCSTIGSVAEAAGAALGLPVLRVDRPMAAAAVAAGPRIVVLATVESTLAPTEALIAEEAQRAGREVRMRTVLVPGAWERFESGDTDGHLSMVAAAARGVRDAEVIVLAQASMAPAAEGLDAGVPVLSSPRLGLRAAAQRAASDTSFSGLRTT</sequence>
<evidence type="ECO:0000313" key="2">
    <source>
        <dbReference type="Proteomes" id="UP000431826"/>
    </source>
</evidence>
<evidence type="ECO:0008006" key="3">
    <source>
        <dbReference type="Google" id="ProtNLM"/>
    </source>
</evidence>
<keyword evidence="2" id="KW-1185">Reference proteome</keyword>
<organism evidence="1 2">
    <name type="scientific">Streptomyces tubercidicus</name>
    <dbReference type="NCBI Taxonomy" id="47759"/>
    <lineage>
        <taxon>Bacteria</taxon>
        <taxon>Bacillati</taxon>
        <taxon>Actinomycetota</taxon>
        <taxon>Actinomycetes</taxon>
        <taxon>Kitasatosporales</taxon>
        <taxon>Streptomycetaceae</taxon>
        <taxon>Streptomyces</taxon>
    </lineage>
</organism>